<evidence type="ECO:0000256" key="2">
    <source>
        <dbReference type="RuleBase" id="RU003682"/>
    </source>
</evidence>
<keyword evidence="5" id="KW-1185">Reference proteome</keyword>
<name>A0ABR8D671_9NOST</name>
<sequence>MTALQIVDEKFSQVPIIDISALVSQTINSSPTTPQDCDLVAKQIRQACEDYGFFYIVGHGVDEELQNQLEHLSQQFFQQDLETKLKMRMALGGRAWRGYFPVGNELTSGKPDLKEGIYFGAELSENHPLVQAGVPMHGHNLFPSNIPQFRETVLAYMESMTQLGHTIMAGIALSLGLTESYFADRYTKDPLILFRIFNYPPKSSLPSSEWGVGEHTDYGVLTILKQDNVGGLQVKSKSGWIDAPPIPGSFICNIGDMLDRMTQGLYRSTAHRVVNLSTSHRLSFPFFFDPNFHVEVKPIALNDIVVNDDKSDRSYQASVHVRGTYGDYLLNKVSKVFPQLRQTVF</sequence>
<keyword evidence="2" id="KW-0560">Oxidoreductase</keyword>
<dbReference type="SUPFAM" id="SSF51197">
    <property type="entry name" value="Clavaminate synthase-like"/>
    <property type="match status" value="1"/>
</dbReference>
<keyword evidence="2" id="KW-0479">Metal-binding</keyword>
<dbReference type="RefSeq" id="WP_190475108.1">
    <property type="nucleotide sequence ID" value="NZ_JACJSG010000026.1"/>
</dbReference>
<gene>
    <name evidence="4" type="ORF">H6G83_18905</name>
</gene>
<dbReference type="InterPro" id="IPR050231">
    <property type="entry name" value="Iron_ascorbate_oxido_reductase"/>
</dbReference>
<dbReference type="Proteomes" id="UP000661112">
    <property type="component" value="Unassembled WGS sequence"/>
</dbReference>
<dbReference type="Pfam" id="PF14226">
    <property type="entry name" value="DIOX_N"/>
    <property type="match status" value="1"/>
</dbReference>
<evidence type="ECO:0000256" key="1">
    <source>
        <dbReference type="ARBA" id="ARBA00004792"/>
    </source>
</evidence>
<dbReference type="Gene3D" id="2.60.120.330">
    <property type="entry name" value="B-lactam Antibiotic, Isopenicillin N Synthase, Chain"/>
    <property type="match status" value="1"/>
</dbReference>
<dbReference type="PROSITE" id="PS51471">
    <property type="entry name" value="FE2OG_OXY"/>
    <property type="match status" value="1"/>
</dbReference>
<comment type="similarity">
    <text evidence="2">Belongs to the iron/ascorbate-dependent oxidoreductase family.</text>
</comment>
<protein>
    <submittedName>
        <fullName evidence="4">Isopenicillin N synthase family oxygenase</fullName>
    </submittedName>
</protein>
<dbReference type="EMBL" id="JACJSG010000026">
    <property type="protein sequence ID" value="MBD2502649.1"/>
    <property type="molecule type" value="Genomic_DNA"/>
</dbReference>
<evidence type="ECO:0000313" key="5">
    <source>
        <dbReference type="Proteomes" id="UP000661112"/>
    </source>
</evidence>
<comment type="pathway">
    <text evidence="1">Antibiotic biosynthesis.</text>
</comment>
<feature type="domain" description="Fe2OG dioxygenase" evidence="3">
    <location>
        <begin position="189"/>
        <end position="290"/>
    </location>
</feature>
<accession>A0ABR8D671</accession>
<dbReference type="InterPro" id="IPR027443">
    <property type="entry name" value="IPNS-like_sf"/>
</dbReference>
<dbReference type="InterPro" id="IPR005123">
    <property type="entry name" value="Oxoglu/Fe-dep_dioxygenase_dom"/>
</dbReference>
<dbReference type="InterPro" id="IPR044861">
    <property type="entry name" value="IPNS-like_FE2OG_OXY"/>
</dbReference>
<evidence type="ECO:0000259" key="3">
    <source>
        <dbReference type="PROSITE" id="PS51471"/>
    </source>
</evidence>
<dbReference type="PRINTS" id="PR00682">
    <property type="entry name" value="IPNSYNTHASE"/>
</dbReference>
<reference evidence="4 5" key="1">
    <citation type="journal article" date="2020" name="ISME J.">
        <title>Comparative genomics reveals insights into cyanobacterial evolution and habitat adaptation.</title>
        <authorList>
            <person name="Chen M.Y."/>
            <person name="Teng W.K."/>
            <person name="Zhao L."/>
            <person name="Hu C.X."/>
            <person name="Zhou Y.K."/>
            <person name="Han B.P."/>
            <person name="Song L.R."/>
            <person name="Shu W.S."/>
        </authorList>
    </citation>
    <scope>NUCLEOTIDE SEQUENCE [LARGE SCALE GENOMIC DNA]</scope>
    <source>
        <strain evidence="4 5">FACHB-119</strain>
    </source>
</reference>
<keyword evidence="2" id="KW-0408">Iron</keyword>
<organism evidence="4 5">
    <name type="scientific">Anabaena azotica FACHB-119</name>
    <dbReference type="NCBI Taxonomy" id="947527"/>
    <lineage>
        <taxon>Bacteria</taxon>
        <taxon>Bacillati</taxon>
        <taxon>Cyanobacteriota</taxon>
        <taxon>Cyanophyceae</taxon>
        <taxon>Nostocales</taxon>
        <taxon>Nostocaceae</taxon>
        <taxon>Anabaena</taxon>
        <taxon>Anabaena azotica</taxon>
    </lineage>
</organism>
<dbReference type="InterPro" id="IPR026992">
    <property type="entry name" value="DIOX_N"/>
</dbReference>
<proteinExistence type="inferred from homology"/>
<dbReference type="PANTHER" id="PTHR47990">
    <property type="entry name" value="2-OXOGLUTARATE (2OG) AND FE(II)-DEPENDENT OXYGENASE SUPERFAMILY PROTEIN-RELATED"/>
    <property type="match status" value="1"/>
</dbReference>
<dbReference type="Pfam" id="PF03171">
    <property type="entry name" value="2OG-FeII_Oxy"/>
    <property type="match status" value="1"/>
</dbReference>
<comment type="caution">
    <text evidence="4">The sequence shown here is derived from an EMBL/GenBank/DDBJ whole genome shotgun (WGS) entry which is preliminary data.</text>
</comment>
<evidence type="ECO:0000313" key="4">
    <source>
        <dbReference type="EMBL" id="MBD2502649.1"/>
    </source>
</evidence>